<dbReference type="CDD" id="cd13354">
    <property type="entry name" value="PH-GRAM2_TCB1D9_TCB1D9B"/>
    <property type="match status" value="1"/>
</dbReference>
<dbReference type="GO" id="GO:0005096">
    <property type="term" value="F:GTPase activator activity"/>
    <property type="evidence" value="ECO:0007669"/>
    <property type="project" value="UniProtKB-KW"/>
</dbReference>
<evidence type="ECO:0000313" key="8">
    <source>
        <dbReference type="Ensembl" id="ENSSGRP00000090783.1"/>
    </source>
</evidence>
<dbReference type="FunFam" id="1.10.8.270:FF:000002">
    <property type="entry name" value="TBC1 domain family member 9B"/>
    <property type="match status" value="1"/>
</dbReference>
<dbReference type="PANTHER" id="PTHR47666:SF3">
    <property type="entry name" value="TBC1 DOMAIN FAMILY MEMBER 9"/>
    <property type="match status" value="1"/>
</dbReference>
<dbReference type="Gene3D" id="1.10.472.80">
    <property type="entry name" value="Ypt/Rab-GAP domain of gyp1p, domain 3"/>
    <property type="match status" value="1"/>
</dbReference>
<reference evidence="8" key="2">
    <citation type="submission" date="2025-09" db="UniProtKB">
        <authorList>
            <consortium name="Ensembl"/>
        </authorList>
    </citation>
    <scope>IDENTIFICATION</scope>
</reference>
<dbReference type="AlphaFoldDB" id="A0A672RQ46"/>
<dbReference type="FunFam" id="1.10.238.10:FF:000119">
    <property type="entry name" value="TBC1 domain family member 9"/>
    <property type="match status" value="1"/>
</dbReference>
<dbReference type="SUPFAM" id="SSF47473">
    <property type="entry name" value="EF-hand"/>
    <property type="match status" value="1"/>
</dbReference>
<dbReference type="PANTHER" id="PTHR47666">
    <property type="entry name" value="PROTEIN VASCULAR ASSOCIATED DEATH 1, CHLOROPLASTIC"/>
    <property type="match status" value="1"/>
</dbReference>
<dbReference type="InterPro" id="IPR036014">
    <property type="entry name" value="TCB1D9/TCB1D9B_PH-GRAM1"/>
</dbReference>
<reference evidence="8" key="1">
    <citation type="submission" date="2025-08" db="UniProtKB">
        <authorList>
            <consortium name="Ensembl"/>
        </authorList>
    </citation>
    <scope>IDENTIFICATION</scope>
</reference>
<dbReference type="Gene3D" id="1.10.8.270">
    <property type="entry name" value="putative rabgap domain of human tbc1 domain family member 14 like domains"/>
    <property type="match status" value="1"/>
</dbReference>
<proteinExistence type="predicted"/>
<evidence type="ECO:0000313" key="9">
    <source>
        <dbReference type="Proteomes" id="UP000472262"/>
    </source>
</evidence>
<organism evidence="8 9">
    <name type="scientific">Sinocyclocheilus grahami</name>
    <name type="common">Dianchi golden-line fish</name>
    <name type="synonym">Barbus grahami</name>
    <dbReference type="NCBI Taxonomy" id="75366"/>
    <lineage>
        <taxon>Eukaryota</taxon>
        <taxon>Metazoa</taxon>
        <taxon>Chordata</taxon>
        <taxon>Craniata</taxon>
        <taxon>Vertebrata</taxon>
        <taxon>Euteleostomi</taxon>
        <taxon>Actinopterygii</taxon>
        <taxon>Neopterygii</taxon>
        <taxon>Teleostei</taxon>
        <taxon>Ostariophysi</taxon>
        <taxon>Cypriniformes</taxon>
        <taxon>Cyprinidae</taxon>
        <taxon>Cyprininae</taxon>
        <taxon>Sinocyclocheilus</taxon>
    </lineage>
</organism>
<dbReference type="FunFam" id="2.30.29.30:FF:000041">
    <property type="entry name" value="TBC1 domain family member 9 isoform X1"/>
    <property type="match status" value="1"/>
</dbReference>
<protein>
    <recommendedName>
        <fullName evidence="4">TBC1 domain family member 9</fullName>
    </recommendedName>
</protein>
<keyword evidence="2" id="KW-0677">Repeat</keyword>
<dbReference type="Gene3D" id="2.30.29.30">
    <property type="entry name" value="Pleckstrin-homology domain (PH domain)/Phosphotyrosine-binding domain (PTB)"/>
    <property type="match status" value="2"/>
</dbReference>
<feature type="compositionally biased region" description="Basic and acidic residues" evidence="5">
    <location>
        <begin position="982"/>
        <end position="991"/>
    </location>
</feature>
<evidence type="ECO:0000259" key="7">
    <source>
        <dbReference type="PROSITE" id="PS50222"/>
    </source>
</evidence>
<keyword evidence="9" id="KW-1185">Reference proteome</keyword>
<evidence type="ECO:0000256" key="2">
    <source>
        <dbReference type="ARBA" id="ARBA00022737"/>
    </source>
</evidence>
<dbReference type="Proteomes" id="UP000472262">
    <property type="component" value="Unassembled WGS sequence"/>
</dbReference>
<dbReference type="FunFam" id="1.10.472.80:FF:000016">
    <property type="entry name" value="TBC1 domain family, member 9"/>
    <property type="match status" value="1"/>
</dbReference>
<dbReference type="PROSITE" id="PS50086">
    <property type="entry name" value="TBC_RABGAP"/>
    <property type="match status" value="1"/>
</dbReference>
<dbReference type="PROSITE" id="PS50222">
    <property type="entry name" value="EF_HAND_2"/>
    <property type="match status" value="1"/>
</dbReference>
<dbReference type="CDD" id="cd13351">
    <property type="entry name" value="PH-GRAM1_TCB1D9_TCB1D9B"/>
    <property type="match status" value="1"/>
</dbReference>
<evidence type="ECO:0000259" key="6">
    <source>
        <dbReference type="PROSITE" id="PS50086"/>
    </source>
</evidence>
<dbReference type="FunFam" id="1.10.10.750:FF:000008">
    <property type="entry name" value="TBC1 domain family member 9"/>
    <property type="match status" value="1"/>
</dbReference>
<dbReference type="SMART" id="SM00164">
    <property type="entry name" value="TBC"/>
    <property type="match status" value="1"/>
</dbReference>
<sequence>LLLQLLEGQGASAGLAVPQHQPPLLLLLPYYLMTQRFLFLAGSSRKEVTENWEWLEQNLLQTLSIFENENDITTFVKGKIQGIIAEYNKSHEIREDDDTDKFKEAIAKFRKLFVMPEEEKLVNYYSCSYWKGKVPRQGWLYLSINHLCFYSYLLGKEAKLVIRWADVIQLEKNATLLLPDMVCVSTRCSEHVFSVFLNINETFKLMEQLANIAMRQLLDNKGFEQDRCLPKLKKKSPKKVSALKRDLDARAKSERYRALFRLPKDEKLDGHTDCTLWTPFNKMHILGQMFVSTNYICFTSKEETICSLIIPIREVTIVEKADSCNVLPSPLSISTKNKMTFLFANLKDRDFLVQRISDFLQQTTSKIYFEREITGSLSSSDDEVGTTMQFNLNESRVPTATQALMTMYRRRSPEEFNPKLAKEFLKEQAWKNHFTEYGQGVCMYRTEKTKKLVLQGIPESMRGELWLLFSGAINEMATHPGYYEDLVEKSMGKYNLATEEIERDLHRSLPEHPAFQNEMGIAALRRVLTAYAFRNPNIGYCQAMNIVTSVLLLYAKEEEAFWLLVALCERMLPDYYNTRVVGALVDQGVFEELAHVYVPQLYDCMQALGVISTISLSWFLTLFLSVMPFESAVVVVDCFFYEGIKVIFQLALSVLDANIHQLLGCKDDGEAMTILGRYLDSVTNKDSTLPPIPHLHSLLTDNGDPHPEVDIFKLVRISYEKFGSIRADVIEQMRFKQRLRVIQAIEDTTKRNVVRTIVTETPFSIDELEELYALFKAEHLTSCYWGSTSNPMSRHDPSLPYLEQYRIDLEQFKVLFALLFPWACGTHADDLALRVFRLLDHNTDALINFREFISGLSECKMHTPDYRMYLRLWNQETKAKLENMKDLPKLNQSQFIELCKTLYNMFSEDPSEQELYHATATVTSLLLEMGEVGKLFCSPAHKDEDEDDDEEDRIPACRSKRERVRRKPCDGETNSCITGPLEDIKLEDSSPKDTATSSVMLISDDETKDDTSTSSYSVLSAGSHELDDKLQCEDIAEDTVLIRNGGLPHSDWAITFEQFLASVLTEQALVQYFEKPVEIATRITNAKNVRKVGHQHMSVSDYEISLSG</sequence>
<dbReference type="InterPro" id="IPR036017">
    <property type="entry name" value="TCB1D9/TCB1D9B_PH-GRAM2"/>
</dbReference>
<comment type="function">
    <text evidence="3">May act as a GTPase-activating protein for Rab family protein(s).</text>
</comment>
<dbReference type="Pfam" id="PF02893">
    <property type="entry name" value="GRAM"/>
    <property type="match status" value="2"/>
</dbReference>
<dbReference type="GO" id="GO:0005509">
    <property type="term" value="F:calcium ion binding"/>
    <property type="evidence" value="ECO:0007669"/>
    <property type="project" value="InterPro"/>
</dbReference>
<evidence type="ECO:0000256" key="5">
    <source>
        <dbReference type="SAM" id="MobiDB-lite"/>
    </source>
</evidence>
<dbReference type="InterPro" id="IPR002048">
    <property type="entry name" value="EF_hand_dom"/>
</dbReference>
<dbReference type="Pfam" id="PF00566">
    <property type="entry name" value="RabGAP-TBC"/>
    <property type="match status" value="1"/>
</dbReference>
<dbReference type="InterPro" id="IPR004182">
    <property type="entry name" value="GRAM"/>
</dbReference>
<dbReference type="InterPro" id="IPR000195">
    <property type="entry name" value="Rab-GAP-TBC_dom"/>
</dbReference>
<dbReference type="SMART" id="SM00568">
    <property type="entry name" value="GRAM"/>
    <property type="match status" value="2"/>
</dbReference>
<dbReference type="SUPFAM" id="SSF47923">
    <property type="entry name" value="Ypt/Rab-GAP domain of gyp1p"/>
    <property type="match status" value="2"/>
</dbReference>
<keyword evidence="1" id="KW-0343">GTPase activation</keyword>
<evidence type="ECO:0000256" key="3">
    <source>
        <dbReference type="ARBA" id="ARBA00043879"/>
    </source>
</evidence>
<accession>A0A672RQ46</accession>
<feature type="domain" description="EF-hand" evidence="7">
    <location>
        <begin position="827"/>
        <end position="862"/>
    </location>
</feature>
<dbReference type="InterPro" id="IPR011993">
    <property type="entry name" value="PH-like_dom_sf"/>
</dbReference>
<name>A0A672RQ46_SINGR</name>
<feature type="domain" description="Rab-GAP TBC" evidence="6">
    <location>
        <begin position="456"/>
        <end position="643"/>
    </location>
</feature>
<dbReference type="Ensembl" id="ENSSGRT00000096619.1">
    <property type="protein sequence ID" value="ENSSGRP00000090783.1"/>
    <property type="gene ID" value="ENSSGRG00000045428.1"/>
</dbReference>
<dbReference type="FunFam" id="2.30.29.30:FF:000013">
    <property type="entry name" value="Putative TBC1 domain family member 8B"/>
    <property type="match status" value="1"/>
</dbReference>
<gene>
    <name evidence="8" type="primary">LOC107594295</name>
</gene>
<dbReference type="Gene3D" id="1.10.10.750">
    <property type="entry name" value="Ypt/Rab-GAP domain of gyp1p, domain 1"/>
    <property type="match status" value="1"/>
</dbReference>
<dbReference type="InterPro" id="IPR035969">
    <property type="entry name" value="Rab-GAP_TBC_sf"/>
</dbReference>
<dbReference type="GO" id="GO:0003008">
    <property type="term" value="P:system process"/>
    <property type="evidence" value="ECO:0007669"/>
    <property type="project" value="UniProtKB-ARBA"/>
</dbReference>
<evidence type="ECO:0000256" key="4">
    <source>
        <dbReference type="ARBA" id="ARBA00072016"/>
    </source>
</evidence>
<evidence type="ECO:0000256" key="1">
    <source>
        <dbReference type="ARBA" id="ARBA00022468"/>
    </source>
</evidence>
<dbReference type="InterPro" id="IPR011992">
    <property type="entry name" value="EF-hand-dom_pair"/>
</dbReference>
<feature type="region of interest" description="Disordered" evidence="5">
    <location>
        <begin position="982"/>
        <end position="1016"/>
    </location>
</feature>
<dbReference type="Gene3D" id="1.10.238.10">
    <property type="entry name" value="EF-hand"/>
    <property type="match status" value="1"/>
</dbReference>